<dbReference type="RefSeq" id="XP_040619109.1">
    <property type="nucleotide sequence ID" value="XM_040760009.1"/>
</dbReference>
<keyword evidence="4" id="KW-1185">Reference proteome</keyword>
<organism evidence="3 4">
    <name type="scientific">Sporothrix brasiliensis 5110</name>
    <dbReference type="NCBI Taxonomy" id="1398154"/>
    <lineage>
        <taxon>Eukaryota</taxon>
        <taxon>Fungi</taxon>
        <taxon>Dikarya</taxon>
        <taxon>Ascomycota</taxon>
        <taxon>Pezizomycotina</taxon>
        <taxon>Sordariomycetes</taxon>
        <taxon>Sordariomycetidae</taxon>
        <taxon>Ophiostomatales</taxon>
        <taxon>Ophiostomataceae</taxon>
        <taxon>Sporothrix</taxon>
    </lineage>
</organism>
<dbReference type="GeneID" id="63674930"/>
<dbReference type="Proteomes" id="UP000031575">
    <property type="component" value="Unassembled WGS sequence"/>
</dbReference>
<sequence>MGHNSETAGAGTAATRMLRHHIIGLPSTVANLPSLVVVLTCLAVYVTVCRLLRFRRAAAMHRQFDHAYTDRASLAAMTTNDAQAIVATIQQREFPFMYTLAIEFGIFKTYGIPTISRIVGATRAVTDPLPAAKRAADTLAIISEFSVNPPTSVRALQAIARMNYLHSKYRAAGQIRNADLLYTLAACVTEPIRFIGRYEWRPLSDLERCAIGVFWMGLGKAMGIEYGPTSETGPRAQGLEKGAGRSWRDGLEFVDAISAWAEEYERAAMGLHPANIPPARRLTAMLLQLVPSALEPFCVEALTVLMSDRMRAAFAYETPGLAACLVTYGALAVRRFVLRHLTLPRFGVYRVASAQADPATGRVQLNEYLTHPWYNAPTLWNRWGPMALLRRAVGGAVPGDARPADKDDRRGAHREGGRGRGKGGRTYLPEGFLVLDLGPFSFMGVGKEETAAEMERLRTIRTGGCPLG</sequence>
<dbReference type="PANTHER" id="PTHR36124">
    <property type="match status" value="1"/>
</dbReference>
<evidence type="ECO:0000256" key="2">
    <source>
        <dbReference type="SAM" id="Phobius"/>
    </source>
</evidence>
<feature type="region of interest" description="Disordered" evidence="1">
    <location>
        <begin position="398"/>
        <end position="424"/>
    </location>
</feature>
<protein>
    <recommendedName>
        <fullName evidence="5">ER-bound oxygenase mpaB/mpaB'/Rubber oxygenase catalytic domain-containing protein</fullName>
    </recommendedName>
</protein>
<feature type="transmembrane region" description="Helical" evidence="2">
    <location>
        <begin position="32"/>
        <end position="52"/>
    </location>
</feature>
<dbReference type="PANTHER" id="PTHR36124:SF1">
    <property type="entry name" value="ER-BOUND OXYGENASE MPAB_MPAB'_RUBBER OXYGENASE CATALYTIC DOMAIN-CONTAINING PROTEIN"/>
    <property type="match status" value="1"/>
</dbReference>
<evidence type="ECO:0000313" key="3">
    <source>
        <dbReference type="EMBL" id="KIH91099.1"/>
    </source>
</evidence>
<reference evidence="3 4" key="1">
    <citation type="journal article" date="2014" name="BMC Genomics">
        <title>Comparative genomics of the major fungal agents of human and animal Sporotrichosis: Sporothrix schenckii and Sporothrix brasiliensis.</title>
        <authorList>
            <person name="Teixeira M.M."/>
            <person name="de Almeida L.G."/>
            <person name="Kubitschek-Barreira P."/>
            <person name="Alves F.L."/>
            <person name="Kioshima E.S."/>
            <person name="Abadio A.K."/>
            <person name="Fernandes L."/>
            <person name="Derengowski L.S."/>
            <person name="Ferreira K.S."/>
            <person name="Souza R.C."/>
            <person name="Ruiz J.C."/>
            <person name="de Andrade N.C."/>
            <person name="Paes H.C."/>
            <person name="Nicola A.M."/>
            <person name="Albuquerque P."/>
            <person name="Gerber A.L."/>
            <person name="Martins V.P."/>
            <person name="Peconick L.D."/>
            <person name="Neto A.V."/>
            <person name="Chaucanez C.B."/>
            <person name="Silva P.A."/>
            <person name="Cunha O.L."/>
            <person name="de Oliveira F.F."/>
            <person name="dos Santos T.C."/>
            <person name="Barros A.L."/>
            <person name="Soares M.A."/>
            <person name="de Oliveira L.M."/>
            <person name="Marini M.M."/>
            <person name="Villalobos-Duno H."/>
            <person name="Cunha M.M."/>
            <person name="de Hoog S."/>
            <person name="da Silveira J.F."/>
            <person name="Henrissat B."/>
            <person name="Nino-Vega G.A."/>
            <person name="Cisalpino P.S."/>
            <person name="Mora-Montes H.M."/>
            <person name="Almeida S.R."/>
            <person name="Stajich J.E."/>
            <person name="Lopes-Bezerra L.M."/>
            <person name="Vasconcelos A.T."/>
            <person name="Felipe M.S."/>
        </authorList>
    </citation>
    <scope>NUCLEOTIDE SEQUENCE [LARGE SCALE GENOMIC DNA]</scope>
    <source>
        <strain evidence="3 4">5110</strain>
    </source>
</reference>
<dbReference type="HOGENOM" id="CLU_039076_0_0_1"/>
<dbReference type="EMBL" id="AWTV01000007">
    <property type="protein sequence ID" value="KIH91099.1"/>
    <property type="molecule type" value="Genomic_DNA"/>
</dbReference>
<dbReference type="OrthoDB" id="545169at2759"/>
<dbReference type="GO" id="GO:0016491">
    <property type="term" value="F:oxidoreductase activity"/>
    <property type="evidence" value="ECO:0007669"/>
    <property type="project" value="InterPro"/>
</dbReference>
<dbReference type="VEuPathDB" id="FungiDB:SPBR_01699"/>
<evidence type="ECO:0000256" key="1">
    <source>
        <dbReference type="SAM" id="MobiDB-lite"/>
    </source>
</evidence>
<keyword evidence="2" id="KW-0812">Transmembrane</keyword>
<dbReference type="AlphaFoldDB" id="A0A0C2EWZ2"/>
<comment type="caution">
    <text evidence="3">The sequence shown here is derived from an EMBL/GenBank/DDBJ whole genome shotgun (WGS) entry which is preliminary data.</text>
</comment>
<evidence type="ECO:0008006" key="5">
    <source>
        <dbReference type="Google" id="ProtNLM"/>
    </source>
</evidence>
<feature type="compositionally biased region" description="Basic and acidic residues" evidence="1">
    <location>
        <begin position="402"/>
        <end position="418"/>
    </location>
</feature>
<evidence type="ECO:0000313" key="4">
    <source>
        <dbReference type="Proteomes" id="UP000031575"/>
    </source>
</evidence>
<name>A0A0C2EWZ2_9PEZI</name>
<proteinExistence type="predicted"/>
<keyword evidence="2" id="KW-0472">Membrane</keyword>
<accession>A0A0C2EWZ2</accession>
<keyword evidence="2" id="KW-1133">Transmembrane helix</keyword>
<gene>
    <name evidence="3" type="ORF">SPBR_01699</name>
</gene>
<dbReference type="InterPro" id="IPR046366">
    <property type="entry name" value="MPAB"/>
</dbReference>